<dbReference type="Proteomes" id="UP000199450">
    <property type="component" value="Unassembled WGS sequence"/>
</dbReference>
<evidence type="ECO:0000313" key="1">
    <source>
        <dbReference type="EMBL" id="SEM13941.1"/>
    </source>
</evidence>
<evidence type="ECO:0000313" key="2">
    <source>
        <dbReference type="Proteomes" id="UP000199450"/>
    </source>
</evidence>
<keyword evidence="2" id="KW-1185">Reference proteome</keyword>
<sequence length="102" mass="10818">MKTLKTAIAALLIVAGTIGVFAFTKLDSKTKVAQTYWVTSLSGSNYTVSTSLPEDNQCGEGSDQPCQITTTQPLSAGNQISVADVMDTSKTSIDSRQPDFSH</sequence>
<dbReference type="OrthoDB" id="291011at2"/>
<dbReference type="RefSeq" id="WP_089998106.1">
    <property type="nucleotide sequence ID" value="NZ_FOBV01000001.1"/>
</dbReference>
<dbReference type="Pfam" id="PF20130">
    <property type="entry name" value="DUF6520"/>
    <property type="match status" value="1"/>
</dbReference>
<proteinExistence type="predicted"/>
<protein>
    <submittedName>
        <fullName evidence="1">Uncharacterized protein</fullName>
    </submittedName>
</protein>
<organism evidence="1 2">
    <name type="scientific">Chryseobacterium taichungense</name>
    <dbReference type="NCBI Taxonomy" id="295069"/>
    <lineage>
        <taxon>Bacteria</taxon>
        <taxon>Pseudomonadati</taxon>
        <taxon>Bacteroidota</taxon>
        <taxon>Flavobacteriia</taxon>
        <taxon>Flavobacteriales</taxon>
        <taxon>Weeksellaceae</taxon>
        <taxon>Chryseobacterium group</taxon>
        <taxon>Chryseobacterium</taxon>
    </lineage>
</organism>
<name>A0A1H7VXH4_9FLAO</name>
<accession>A0A1H7VXH4</accession>
<reference evidence="2" key="1">
    <citation type="submission" date="2016-10" db="EMBL/GenBank/DDBJ databases">
        <authorList>
            <person name="Varghese N."/>
            <person name="Submissions S."/>
        </authorList>
    </citation>
    <scope>NUCLEOTIDE SEQUENCE [LARGE SCALE GENOMIC DNA]</scope>
    <source>
        <strain evidence="2">DSM 17453</strain>
    </source>
</reference>
<dbReference type="EMBL" id="FOBV01000001">
    <property type="protein sequence ID" value="SEM13941.1"/>
    <property type="molecule type" value="Genomic_DNA"/>
</dbReference>
<gene>
    <name evidence="1" type="ORF">SAMN05421856_101339</name>
</gene>
<dbReference type="AlphaFoldDB" id="A0A1H7VXH4"/>
<dbReference type="InterPro" id="IPR045391">
    <property type="entry name" value="DUF6520"/>
</dbReference>